<dbReference type="AlphaFoldDB" id="A0A367LK65"/>
<proteinExistence type="predicted"/>
<organism evidence="1 2">
    <name type="scientific">Ophiocordyceps polyrhachis-furcata BCC 54312</name>
    <dbReference type="NCBI Taxonomy" id="1330021"/>
    <lineage>
        <taxon>Eukaryota</taxon>
        <taxon>Fungi</taxon>
        <taxon>Dikarya</taxon>
        <taxon>Ascomycota</taxon>
        <taxon>Pezizomycotina</taxon>
        <taxon>Sordariomycetes</taxon>
        <taxon>Hypocreomycetidae</taxon>
        <taxon>Hypocreales</taxon>
        <taxon>Ophiocordycipitaceae</taxon>
        <taxon>Ophiocordyceps</taxon>
    </lineage>
</organism>
<name>A0A367LK65_9HYPO</name>
<reference evidence="1 2" key="1">
    <citation type="journal article" date="2015" name="BMC Genomics">
        <title>Insights from the genome of Ophiocordyceps polyrhachis-furcata to pathogenicity and host specificity in insect fungi.</title>
        <authorList>
            <person name="Wichadakul D."/>
            <person name="Kobmoo N."/>
            <person name="Ingsriswang S."/>
            <person name="Tangphatsornruang S."/>
            <person name="Chantasingh D."/>
            <person name="Luangsa-ard J.J."/>
            <person name="Eurwilaichitr L."/>
        </authorList>
    </citation>
    <scope>NUCLEOTIDE SEQUENCE [LARGE SCALE GENOMIC DNA]</scope>
    <source>
        <strain evidence="1 2">BCC 54312</strain>
    </source>
</reference>
<dbReference type="Proteomes" id="UP000253664">
    <property type="component" value="Unassembled WGS sequence"/>
</dbReference>
<accession>A0A367LK65</accession>
<comment type="caution">
    <text evidence="1">The sequence shown here is derived from an EMBL/GenBank/DDBJ whole genome shotgun (WGS) entry which is preliminary data.</text>
</comment>
<evidence type="ECO:0000313" key="1">
    <source>
        <dbReference type="EMBL" id="RCI14814.1"/>
    </source>
</evidence>
<dbReference type="EMBL" id="LKCN02000003">
    <property type="protein sequence ID" value="RCI14814.1"/>
    <property type="molecule type" value="Genomic_DNA"/>
</dbReference>
<sequence length="119" mass="13739">MTILAYRHVLAYSHILYRETDGLFQSHIRTLQPTVRILTYFIRPVRGRAALEIGGERDGCLMGRVRTVQVFYISIRVRAPYLPRNKQEVCAHYGHCQCQSVNNLTYIHVLPHNTVDSAL</sequence>
<keyword evidence="2" id="KW-1185">Reference proteome</keyword>
<gene>
    <name evidence="1" type="ORF">L249_6399</name>
</gene>
<evidence type="ECO:0000313" key="2">
    <source>
        <dbReference type="Proteomes" id="UP000253664"/>
    </source>
</evidence>
<protein>
    <submittedName>
        <fullName evidence="1">Uncharacterized protein</fullName>
    </submittedName>
</protein>